<keyword evidence="12 16" id="KW-0445">Lipid transport</keyword>
<keyword evidence="9 16" id="KW-0256">Endoplasmic reticulum</keyword>
<organism evidence="20 21">
    <name type="scientific">Apiospora aurea</name>
    <dbReference type="NCBI Taxonomy" id="335848"/>
    <lineage>
        <taxon>Eukaryota</taxon>
        <taxon>Fungi</taxon>
        <taxon>Dikarya</taxon>
        <taxon>Ascomycota</taxon>
        <taxon>Pezizomycotina</taxon>
        <taxon>Sordariomycetes</taxon>
        <taxon>Xylariomycetidae</taxon>
        <taxon>Amphisphaeriales</taxon>
        <taxon>Apiosporaceae</taxon>
        <taxon>Apiospora</taxon>
    </lineage>
</organism>
<evidence type="ECO:0000256" key="6">
    <source>
        <dbReference type="ARBA" id="ARBA00022490"/>
    </source>
</evidence>
<evidence type="ECO:0000313" key="20">
    <source>
        <dbReference type="EMBL" id="KAK7961608.1"/>
    </source>
</evidence>
<dbReference type="Pfam" id="PF03765">
    <property type="entry name" value="CRAL_TRIO_N"/>
    <property type="match status" value="1"/>
</dbReference>
<dbReference type="PANTHER" id="PTHR47669">
    <property type="entry name" value="PHOSPHATIDYLINOSITOL TRANSFER PROTEIN SFH5"/>
    <property type="match status" value="1"/>
</dbReference>
<sequence length="387" mass="41956">MADTESKPDITPAKAVEEPVQEEQPVVKSGDPAPAADVPTKTEAPVEAPAKTEPVAEKTAAEASEAPAKAEGAETSAKAEEPAKAEASTAAASAEPAKAEAETTSPSHPEIWGVTLQDPSHHVPNQIIFQKYLNANDGDLAKAKDQLTKTLAWRRETKPLETTKATWSKDKFDALGYVTTYRAGADPSSHKDDDASASAKEAKGKGKEGSDDPEAKEVFTWNVYGNVKDMDVTFSDRNEFLDWRVGLMELAMQELDIASATKPITADWDPYKIYQVHDYKSVSFLRQNAKVKAAVNETVKVFGQNYPELLKQKFFVNVPVIMGWIYAVVKVFVAERTAKKFHPMGNGANMSAEFADSKVPGLGQMLPKEYGGQGEPLAAQGKQTLLD</sequence>
<name>A0ABR1QNT8_9PEZI</name>
<evidence type="ECO:0000256" key="3">
    <source>
        <dbReference type="ARBA" id="ARBA00006667"/>
    </source>
</evidence>
<dbReference type="CDD" id="cd00170">
    <property type="entry name" value="SEC14"/>
    <property type="match status" value="1"/>
</dbReference>
<feature type="domain" description="CRAL-TRIO" evidence="19">
    <location>
        <begin position="195"/>
        <end position="378"/>
    </location>
</feature>
<gene>
    <name evidence="20" type="ORF">PG986_002433</name>
</gene>
<feature type="transmembrane region" description="Helical" evidence="18">
    <location>
        <begin position="314"/>
        <end position="333"/>
    </location>
</feature>
<dbReference type="Pfam" id="PF00650">
    <property type="entry name" value="CRAL_TRIO"/>
    <property type="match status" value="1"/>
</dbReference>
<evidence type="ECO:0000256" key="17">
    <source>
        <dbReference type="SAM" id="MobiDB-lite"/>
    </source>
</evidence>
<keyword evidence="8" id="KW-0479">Metal-binding</keyword>
<dbReference type="InterPro" id="IPR011074">
    <property type="entry name" value="CRAL/TRIO_N_dom"/>
</dbReference>
<evidence type="ECO:0000256" key="16">
    <source>
        <dbReference type="RuleBase" id="RU367059"/>
    </source>
</evidence>
<feature type="compositionally biased region" description="Low complexity" evidence="17">
    <location>
        <begin position="61"/>
        <end position="76"/>
    </location>
</feature>
<dbReference type="Proteomes" id="UP001391051">
    <property type="component" value="Unassembled WGS sequence"/>
</dbReference>
<keyword evidence="7" id="KW-0349">Heme</keyword>
<evidence type="ECO:0000256" key="13">
    <source>
        <dbReference type="ARBA" id="ARBA00023136"/>
    </source>
</evidence>
<feature type="compositionally biased region" description="Basic and acidic residues" evidence="17">
    <location>
        <begin position="188"/>
        <end position="213"/>
    </location>
</feature>
<accession>A0ABR1QNT8</accession>
<evidence type="ECO:0000256" key="10">
    <source>
        <dbReference type="ARBA" id="ARBA00022848"/>
    </source>
</evidence>
<evidence type="ECO:0000256" key="1">
    <source>
        <dbReference type="ARBA" id="ARBA00001970"/>
    </source>
</evidence>
<dbReference type="SUPFAM" id="SSF46938">
    <property type="entry name" value="CRAL/TRIO N-terminal domain"/>
    <property type="match status" value="1"/>
</dbReference>
<keyword evidence="21" id="KW-1185">Reference proteome</keyword>
<comment type="cofactor">
    <cofactor evidence="1">
        <name>heme b</name>
        <dbReference type="ChEBI" id="CHEBI:60344"/>
    </cofactor>
</comment>
<dbReference type="InterPro" id="IPR036865">
    <property type="entry name" value="CRAL-TRIO_dom_sf"/>
</dbReference>
<evidence type="ECO:0000256" key="5">
    <source>
        <dbReference type="ARBA" id="ARBA00022448"/>
    </source>
</evidence>
<feature type="region of interest" description="Disordered" evidence="17">
    <location>
        <begin position="183"/>
        <end position="213"/>
    </location>
</feature>
<comment type="catalytic activity">
    <reaction evidence="14">
        <text>a 1,2-diacyl-sn-glycero-3-phospho-(1D-myo-inositol)(in) = a 1,2-diacyl-sn-glycero-3-phospho-(1D-myo-inositol)(out)</text>
        <dbReference type="Rhea" id="RHEA:38691"/>
        <dbReference type="ChEBI" id="CHEBI:57880"/>
    </reaction>
    <physiologicalReaction direction="left-to-right" evidence="14">
        <dbReference type="Rhea" id="RHEA:38692"/>
    </physiologicalReaction>
</comment>
<evidence type="ECO:0000256" key="8">
    <source>
        <dbReference type="ARBA" id="ARBA00022723"/>
    </source>
</evidence>
<evidence type="ECO:0000256" key="2">
    <source>
        <dbReference type="ARBA" id="ARBA00004406"/>
    </source>
</evidence>
<comment type="similarity">
    <text evidence="3 16">Belongs to the SFH5 family.</text>
</comment>
<keyword evidence="18" id="KW-1133">Transmembrane helix</keyword>
<feature type="compositionally biased region" description="Low complexity" evidence="17">
    <location>
        <begin position="85"/>
        <end position="106"/>
    </location>
</feature>
<dbReference type="GeneID" id="92071717"/>
<keyword evidence="18" id="KW-0812">Transmembrane</keyword>
<evidence type="ECO:0000256" key="15">
    <source>
        <dbReference type="ARBA" id="ARBA00024180"/>
    </source>
</evidence>
<evidence type="ECO:0000256" key="18">
    <source>
        <dbReference type="SAM" id="Phobius"/>
    </source>
</evidence>
<dbReference type="Gene3D" id="3.40.525.10">
    <property type="entry name" value="CRAL-TRIO lipid binding domain"/>
    <property type="match status" value="1"/>
</dbReference>
<keyword evidence="6 16" id="KW-0963">Cytoplasm</keyword>
<evidence type="ECO:0000256" key="4">
    <source>
        <dbReference type="ARBA" id="ARBA00018320"/>
    </source>
</evidence>
<evidence type="ECO:0000256" key="11">
    <source>
        <dbReference type="ARBA" id="ARBA00023004"/>
    </source>
</evidence>
<evidence type="ECO:0000313" key="21">
    <source>
        <dbReference type="Proteomes" id="UP001391051"/>
    </source>
</evidence>
<evidence type="ECO:0000256" key="7">
    <source>
        <dbReference type="ARBA" id="ARBA00022617"/>
    </source>
</evidence>
<comment type="subcellular location">
    <subcellularLocation>
        <location evidence="16">Cytoplasm</location>
    </subcellularLocation>
    <subcellularLocation>
        <location evidence="2 16">Endoplasmic reticulum membrane</location>
        <topology evidence="2 16">Peripheral membrane protein</topology>
    </subcellularLocation>
    <subcellularLocation>
        <location evidence="16">Microsome membrane</location>
        <topology evidence="16">Peripheral membrane protein</topology>
    </subcellularLocation>
</comment>
<proteinExistence type="inferred from homology"/>
<dbReference type="InterPro" id="IPR001251">
    <property type="entry name" value="CRAL-TRIO_dom"/>
</dbReference>
<evidence type="ECO:0000256" key="9">
    <source>
        <dbReference type="ARBA" id="ARBA00022824"/>
    </source>
</evidence>
<protein>
    <recommendedName>
        <fullName evidence="4 16">Phosphatidylinositol transfer protein SFH5</fullName>
        <shortName evidence="16">PITP SFH5</shortName>
    </recommendedName>
</protein>
<dbReference type="SMART" id="SM00516">
    <property type="entry name" value="SEC14"/>
    <property type="match status" value="1"/>
</dbReference>
<dbReference type="EMBL" id="JAQQWE010000002">
    <property type="protein sequence ID" value="KAK7961608.1"/>
    <property type="molecule type" value="Genomic_DNA"/>
</dbReference>
<dbReference type="SUPFAM" id="SSF52087">
    <property type="entry name" value="CRAL/TRIO domain"/>
    <property type="match status" value="1"/>
</dbReference>
<comment type="function">
    <text evidence="15">Non-classical phosphatidylinositol (PtdIns) transfer protein (PITP), which exhibits PtdIns-binding/transfer activity in the absence of detectable PtdCho-binding/transfer activity. Regulates PtdIns(4,5)P2 homeostasis at the plasma membrane. Heme-binding protein that may play a role in organic oxidant-induced stress responses.</text>
</comment>
<keyword evidence="10 16" id="KW-0492">Microsome</keyword>
<keyword evidence="5 16" id="KW-0813">Transport</keyword>
<keyword evidence="13 16" id="KW-0472">Membrane</keyword>
<evidence type="ECO:0000256" key="12">
    <source>
        <dbReference type="ARBA" id="ARBA00023055"/>
    </source>
</evidence>
<evidence type="ECO:0000256" key="14">
    <source>
        <dbReference type="ARBA" id="ARBA00024146"/>
    </source>
</evidence>
<keyword evidence="11" id="KW-0408">Iron</keyword>
<dbReference type="InterPro" id="IPR042938">
    <property type="entry name" value="Sfh5"/>
</dbReference>
<comment type="caution">
    <text evidence="20">The sequence shown here is derived from an EMBL/GenBank/DDBJ whole genome shotgun (WGS) entry which is preliminary data.</text>
</comment>
<reference evidence="20 21" key="1">
    <citation type="submission" date="2023-01" db="EMBL/GenBank/DDBJ databases">
        <title>Analysis of 21 Apiospora genomes using comparative genomics revels a genus with tremendous synthesis potential of carbohydrate active enzymes and secondary metabolites.</title>
        <authorList>
            <person name="Sorensen T."/>
        </authorList>
    </citation>
    <scope>NUCLEOTIDE SEQUENCE [LARGE SCALE GENOMIC DNA]</scope>
    <source>
        <strain evidence="20 21">CBS 24483</strain>
    </source>
</reference>
<dbReference type="PANTHER" id="PTHR47669:SF1">
    <property type="entry name" value="PHOSPHATIDYLINOSITOL TRANSFER PROTEIN SFH5"/>
    <property type="match status" value="1"/>
</dbReference>
<evidence type="ECO:0000259" key="19">
    <source>
        <dbReference type="PROSITE" id="PS50191"/>
    </source>
</evidence>
<dbReference type="PROSITE" id="PS50191">
    <property type="entry name" value="CRAL_TRIO"/>
    <property type="match status" value="1"/>
</dbReference>
<dbReference type="RefSeq" id="XP_066703719.1">
    <property type="nucleotide sequence ID" value="XM_066838655.1"/>
</dbReference>
<feature type="region of interest" description="Disordered" evidence="17">
    <location>
        <begin position="1"/>
        <end position="113"/>
    </location>
</feature>
<dbReference type="InterPro" id="IPR036273">
    <property type="entry name" value="CRAL/TRIO_N_dom_sf"/>
</dbReference>